<dbReference type="KEGG" id="asun:KG104_10440"/>
<dbReference type="GO" id="GO:0003700">
    <property type="term" value="F:DNA-binding transcription factor activity"/>
    <property type="evidence" value="ECO:0007669"/>
    <property type="project" value="InterPro"/>
</dbReference>
<keyword evidence="4" id="KW-0804">Transcription</keyword>
<dbReference type="AlphaFoldDB" id="A0A975PD82"/>
<dbReference type="EMBL" id="CP076456">
    <property type="protein sequence ID" value="QWQ34959.1"/>
    <property type="molecule type" value="Genomic_DNA"/>
</dbReference>
<dbReference type="Proteomes" id="UP000680588">
    <property type="component" value="Chromosome"/>
</dbReference>
<evidence type="ECO:0000256" key="1">
    <source>
        <dbReference type="ARBA" id="ARBA00009437"/>
    </source>
</evidence>
<evidence type="ECO:0000256" key="2">
    <source>
        <dbReference type="ARBA" id="ARBA00023015"/>
    </source>
</evidence>
<keyword evidence="7" id="KW-1185">Reference proteome</keyword>
<proteinExistence type="inferred from homology"/>
<dbReference type="PANTHER" id="PTHR30346">
    <property type="entry name" value="TRANSCRIPTIONAL DUAL REGULATOR HCAR-RELATED"/>
    <property type="match status" value="1"/>
</dbReference>
<feature type="domain" description="HTH lysR-type" evidence="5">
    <location>
        <begin position="1"/>
        <end position="61"/>
    </location>
</feature>
<dbReference type="PANTHER" id="PTHR30346:SF0">
    <property type="entry name" value="HCA OPERON TRANSCRIPTIONAL ACTIVATOR HCAR"/>
    <property type="match status" value="1"/>
</dbReference>
<dbReference type="PRINTS" id="PR00039">
    <property type="entry name" value="HTHLYSR"/>
</dbReference>
<dbReference type="InterPro" id="IPR036390">
    <property type="entry name" value="WH_DNA-bd_sf"/>
</dbReference>
<dbReference type="GO" id="GO:0003677">
    <property type="term" value="F:DNA binding"/>
    <property type="evidence" value="ECO:0007669"/>
    <property type="project" value="UniProtKB-KW"/>
</dbReference>
<evidence type="ECO:0000313" key="7">
    <source>
        <dbReference type="Proteomes" id="UP000680588"/>
    </source>
</evidence>
<dbReference type="Pfam" id="PF00126">
    <property type="entry name" value="HTH_1"/>
    <property type="match status" value="1"/>
</dbReference>
<name>A0A975PD82_9MICC</name>
<evidence type="ECO:0000256" key="3">
    <source>
        <dbReference type="ARBA" id="ARBA00023125"/>
    </source>
</evidence>
<dbReference type="PROSITE" id="PS50931">
    <property type="entry name" value="HTH_LYSR"/>
    <property type="match status" value="1"/>
</dbReference>
<dbReference type="GO" id="GO:0032993">
    <property type="term" value="C:protein-DNA complex"/>
    <property type="evidence" value="ECO:0007669"/>
    <property type="project" value="TreeGrafter"/>
</dbReference>
<keyword evidence="2" id="KW-0805">Transcription regulation</keyword>
<sequence>MDLDLSCVESFVVLAYERHFGRAAACLNLSSSALSKRLARLERQVGVRLIDRDPGGYVELTPAGDRFISHARELLRHAREARRHALQGEGSPIVHLGIPGSPSDHIPVPTWKTMVTAIAQTLPTCRLQACSVPYGRVEESVLTGRVDVLLSTGEFDHSGLSTTVLMRVGRVLLVPVHHELAGERRIRAMDMADLPLIREPTATTRWMKPWLLGDLRDPADTPTVDVSARTLADVQKAVLDGRAATVASATLVPMVRPGLTALPLRDVPSIPLFAVRRRHDERDEVLTVIEALRVLTAAFVTTHSQEVPDGSQAVAAPANS</sequence>
<dbReference type="RefSeq" id="WP_207346969.1">
    <property type="nucleotide sequence ID" value="NZ_CP076456.1"/>
</dbReference>
<dbReference type="SUPFAM" id="SSF46785">
    <property type="entry name" value="Winged helix' DNA-binding domain"/>
    <property type="match status" value="1"/>
</dbReference>
<dbReference type="Pfam" id="PF03466">
    <property type="entry name" value="LysR_substrate"/>
    <property type="match status" value="1"/>
</dbReference>
<evidence type="ECO:0000256" key="4">
    <source>
        <dbReference type="ARBA" id="ARBA00023163"/>
    </source>
</evidence>
<accession>A0A975PD82</accession>
<gene>
    <name evidence="6" type="ORF">KG104_10440</name>
</gene>
<evidence type="ECO:0000313" key="6">
    <source>
        <dbReference type="EMBL" id="QWQ34959.1"/>
    </source>
</evidence>
<dbReference type="Gene3D" id="3.40.190.10">
    <property type="entry name" value="Periplasmic binding protein-like II"/>
    <property type="match status" value="2"/>
</dbReference>
<reference evidence="6" key="1">
    <citation type="submission" date="2021-06" db="EMBL/GenBank/DDBJ databases">
        <title>Novel species in genus Arthrobacter.</title>
        <authorList>
            <person name="Zhang G."/>
        </authorList>
    </citation>
    <scope>NUCLEOTIDE SEQUENCE</scope>
    <source>
        <strain evidence="6">Zg-ZUI122</strain>
    </source>
</reference>
<evidence type="ECO:0000259" key="5">
    <source>
        <dbReference type="PROSITE" id="PS50931"/>
    </source>
</evidence>
<comment type="similarity">
    <text evidence="1">Belongs to the LysR transcriptional regulatory family.</text>
</comment>
<dbReference type="InterPro" id="IPR005119">
    <property type="entry name" value="LysR_subst-bd"/>
</dbReference>
<protein>
    <submittedName>
        <fullName evidence="6">LysR family transcriptional regulator</fullName>
    </submittedName>
</protein>
<dbReference type="Gene3D" id="1.10.10.10">
    <property type="entry name" value="Winged helix-like DNA-binding domain superfamily/Winged helix DNA-binding domain"/>
    <property type="match status" value="1"/>
</dbReference>
<dbReference type="SUPFAM" id="SSF53850">
    <property type="entry name" value="Periplasmic binding protein-like II"/>
    <property type="match status" value="1"/>
</dbReference>
<dbReference type="InterPro" id="IPR036388">
    <property type="entry name" value="WH-like_DNA-bd_sf"/>
</dbReference>
<dbReference type="InterPro" id="IPR000847">
    <property type="entry name" value="LysR_HTH_N"/>
</dbReference>
<dbReference type="CDD" id="cd05466">
    <property type="entry name" value="PBP2_LTTR_substrate"/>
    <property type="match status" value="1"/>
</dbReference>
<keyword evidence="3" id="KW-0238">DNA-binding</keyword>
<organism evidence="6 7">
    <name type="scientific">Arthrobacter sunyaminii</name>
    <dbReference type="NCBI Taxonomy" id="2816859"/>
    <lineage>
        <taxon>Bacteria</taxon>
        <taxon>Bacillati</taxon>
        <taxon>Actinomycetota</taxon>
        <taxon>Actinomycetes</taxon>
        <taxon>Micrococcales</taxon>
        <taxon>Micrococcaceae</taxon>
        <taxon>Arthrobacter</taxon>
    </lineage>
</organism>